<accession>A0ABZ2Y244</accession>
<evidence type="ECO:0000256" key="2">
    <source>
        <dbReference type="ARBA" id="ARBA00022679"/>
    </source>
</evidence>
<dbReference type="PANTHER" id="PTHR34136">
    <property type="match status" value="1"/>
</dbReference>
<protein>
    <recommendedName>
        <fullName evidence="5">N-acetylglucosaminyldiphosphoundecaprenol N-acetyl-beta-D-mannosaminyltransferase</fullName>
        <ecNumber evidence="5">2.4.1.187</ecNumber>
    </recommendedName>
    <alternativeName>
        <fullName evidence="5">N-acetylmannosaminyltransferase</fullName>
    </alternativeName>
    <alternativeName>
        <fullName evidence="5">UDP-N-acetylmannosamine transferase</fullName>
    </alternativeName>
    <alternativeName>
        <fullName evidence="5">UDP-N-acetylmannosamine:N-acetylglucosaminyl pyrophosphorylundecaprenol N-acetylmannosaminyltransferase</fullName>
    </alternativeName>
</protein>
<keyword evidence="3 5" id="KW-0777">Teichoic acid biosynthesis</keyword>
<dbReference type="NCBIfam" id="TIGR00696">
    <property type="entry name" value="wecG_tagA_cpsF"/>
    <property type="match status" value="1"/>
</dbReference>
<proteinExistence type="inferred from homology"/>
<evidence type="ECO:0000256" key="1">
    <source>
        <dbReference type="ARBA" id="ARBA00022676"/>
    </source>
</evidence>
<dbReference type="PANTHER" id="PTHR34136:SF1">
    <property type="entry name" value="UDP-N-ACETYL-D-MANNOSAMINURONIC ACID TRANSFERASE"/>
    <property type="match status" value="1"/>
</dbReference>
<keyword evidence="1 5" id="KW-0328">Glycosyltransferase</keyword>
<evidence type="ECO:0000256" key="3">
    <source>
        <dbReference type="ARBA" id="ARBA00022944"/>
    </source>
</evidence>
<comment type="pathway">
    <text evidence="5">Cell wall biogenesis; teichoic acid biosynthesis.</text>
</comment>
<dbReference type="Pfam" id="PF03808">
    <property type="entry name" value="Glyco_tran_WecG"/>
    <property type="match status" value="1"/>
</dbReference>
<name>A0ABZ2Y244_9FIRM</name>
<dbReference type="EMBL" id="CP121687">
    <property type="protein sequence ID" value="WZL68666.1"/>
    <property type="molecule type" value="Genomic_DNA"/>
</dbReference>
<evidence type="ECO:0000313" key="6">
    <source>
        <dbReference type="EMBL" id="WZL68666.1"/>
    </source>
</evidence>
<evidence type="ECO:0000313" key="7">
    <source>
        <dbReference type="Proteomes" id="UP001486565"/>
    </source>
</evidence>
<reference evidence="6 7" key="1">
    <citation type="submission" date="2023-03" db="EMBL/GenBank/DDBJ databases">
        <title>Novel Species.</title>
        <authorList>
            <person name="Ma S."/>
        </authorList>
    </citation>
    <scope>NUCLEOTIDE SEQUENCE [LARGE SCALE GENOMIC DNA]</scope>
    <source>
        <strain evidence="6 7">LIND6LT2</strain>
    </source>
</reference>
<comment type="function">
    <text evidence="5">Catalyzes the conversion of GlcNAc-PP-undecaprenol into ManNAc-GlcNAc-PP-undecaprenol, the first committed lipid intermediate in the de novo synthesis of teichoic acid.</text>
</comment>
<dbReference type="CDD" id="cd06533">
    <property type="entry name" value="Glyco_transf_WecG_TagA"/>
    <property type="match status" value="1"/>
</dbReference>
<dbReference type="HAMAP" id="MF_02070">
    <property type="entry name" value="TagA_TarA"/>
    <property type="match status" value="1"/>
</dbReference>
<evidence type="ECO:0000256" key="5">
    <source>
        <dbReference type="HAMAP-Rule" id="MF_02070"/>
    </source>
</evidence>
<comment type="similarity">
    <text evidence="5">Belongs to the glycosyltransferase 26 family. TagA/TarA subfamily.</text>
</comment>
<dbReference type="RefSeq" id="WP_341875673.1">
    <property type="nucleotide sequence ID" value="NZ_CP121687.1"/>
</dbReference>
<organism evidence="6 7">
    <name type="scientific">Defluviitalea saccharophila</name>
    <dbReference type="NCBI Taxonomy" id="879970"/>
    <lineage>
        <taxon>Bacteria</taxon>
        <taxon>Bacillati</taxon>
        <taxon>Bacillota</taxon>
        <taxon>Clostridia</taxon>
        <taxon>Lachnospirales</taxon>
        <taxon>Defluviitaleaceae</taxon>
        <taxon>Defluviitalea</taxon>
    </lineage>
</organism>
<dbReference type="EC" id="2.4.1.187" evidence="5"/>
<evidence type="ECO:0000256" key="4">
    <source>
        <dbReference type="ARBA" id="ARBA00023316"/>
    </source>
</evidence>
<comment type="catalytic activity">
    <reaction evidence="5">
        <text>UDP-N-acetyl-alpha-D-mannosamine + N-acetyl-alpha-D-glucosaminyl-di-trans,octa-cis-undecaprenyl diphosphate = N-acetyl-beta-D-mannosaminyl-(1-&gt;4)-N-acetyl-alpha-D-glucosaminyl di-trans,octa-cis-undecaprenyl diphosphate + UDP + H(+)</text>
        <dbReference type="Rhea" id="RHEA:16053"/>
        <dbReference type="ChEBI" id="CHEBI:15378"/>
        <dbReference type="ChEBI" id="CHEBI:58223"/>
        <dbReference type="ChEBI" id="CHEBI:62959"/>
        <dbReference type="ChEBI" id="CHEBI:68623"/>
        <dbReference type="ChEBI" id="CHEBI:132210"/>
        <dbReference type="EC" id="2.4.1.187"/>
    </reaction>
</comment>
<dbReference type="InterPro" id="IPR034714">
    <property type="entry name" value="TagA_TarA"/>
</dbReference>
<keyword evidence="4 5" id="KW-0961">Cell wall biogenesis/degradation</keyword>
<sequence>MFKNGVKTVENKINIMDVPVDYITMEQAVSRVMSFFETTGCHSVYTPNPEIIMAAQKDKALMKALHHASLIVPDGIGVVLASRLLKGPSLPERVAGYDLVQNLFARMASTDYTVYFLGGAPGVTEEAAIAMSNKYKGLKIVGTDHGYFKEADEEAVIKRIQEAKPDLLLVGLGAPKQEKWIEKYRKILPAKACIGVGGSFDVMAGKVKRAPVAFQKLGLEWFYRLITQPTRAKRMLQLPVFAWEVLKISAKNKDK</sequence>
<dbReference type="Proteomes" id="UP001486565">
    <property type="component" value="Chromosome"/>
</dbReference>
<keyword evidence="7" id="KW-1185">Reference proteome</keyword>
<keyword evidence="2 5" id="KW-0808">Transferase</keyword>
<gene>
    <name evidence="6" type="ORF">QBE51_07450</name>
</gene>
<dbReference type="InterPro" id="IPR004629">
    <property type="entry name" value="WecG_TagA_CpsF"/>
</dbReference>